<accession>A0AAE3KGI8</accession>
<dbReference type="SUPFAM" id="SSF47413">
    <property type="entry name" value="lambda repressor-like DNA-binding domains"/>
    <property type="match status" value="1"/>
</dbReference>
<reference evidence="2" key="1">
    <citation type="submission" date="2022-06" db="EMBL/GenBank/DDBJ databases">
        <title>Genomic Encyclopedia of Archaeal and Bacterial Type Strains, Phase II (KMG-II): from individual species to whole genera.</title>
        <authorList>
            <person name="Goeker M."/>
        </authorList>
    </citation>
    <scope>NUCLEOTIDE SEQUENCE</scope>
    <source>
        <strain evidence="2">DSM 43935</strain>
    </source>
</reference>
<evidence type="ECO:0000313" key="3">
    <source>
        <dbReference type="Proteomes" id="UP001206128"/>
    </source>
</evidence>
<dbReference type="Proteomes" id="UP001206128">
    <property type="component" value="Unassembled WGS sequence"/>
</dbReference>
<dbReference type="Gene3D" id="1.10.260.40">
    <property type="entry name" value="lambda repressor-like DNA-binding domains"/>
    <property type="match status" value="1"/>
</dbReference>
<dbReference type="Pfam" id="PF13560">
    <property type="entry name" value="HTH_31"/>
    <property type="match status" value="1"/>
</dbReference>
<comment type="caution">
    <text evidence="2">The sequence shown here is derived from an EMBL/GenBank/DDBJ whole genome shotgun (WGS) entry which is preliminary data.</text>
</comment>
<sequence length="262" mass="30062">MREQAKFTLDEAAARLDKTRSALQRIEAGETRADVHLVRSMMDLYDQYDPDLLDQARYALKPGWWVAYGMKDQGYVALESEAHLAREVTLLNLPGLLQIESYMRELFNSHWLQRSPQEIQTEITIRLLRQRRLTDEDNPLSLECVINEAALRRAVGGPTVMREQLRHLIEVASLPTVTLQVLPDSAEAHAIINGTFLLLAFPEPDDQEMLYIEYPTAALHIEDDDQIQEAKVAYEHLRHQALDLKDSVSFIRQVLTDWDGAE</sequence>
<dbReference type="InterPro" id="IPR010982">
    <property type="entry name" value="Lambda_DNA-bd_dom_sf"/>
</dbReference>
<dbReference type="InterPro" id="IPR001387">
    <property type="entry name" value="Cro/C1-type_HTH"/>
</dbReference>
<dbReference type="GO" id="GO:0003677">
    <property type="term" value="F:DNA binding"/>
    <property type="evidence" value="ECO:0007669"/>
    <property type="project" value="InterPro"/>
</dbReference>
<dbReference type="EMBL" id="JAMTCK010000006">
    <property type="protein sequence ID" value="MCP2165937.1"/>
    <property type="molecule type" value="Genomic_DNA"/>
</dbReference>
<keyword evidence="3" id="KW-1185">Reference proteome</keyword>
<evidence type="ECO:0000259" key="1">
    <source>
        <dbReference type="PROSITE" id="PS50943"/>
    </source>
</evidence>
<name>A0AAE3KGI8_9PSEU</name>
<dbReference type="InterPro" id="IPR043917">
    <property type="entry name" value="DUF5753"/>
</dbReference>
<dbReference type="Pfam" id="PF19054">
    <property type="entry name" value="DUF5753"/>
    <property type="match status" value="1"/>
</dbReference>
<dbReference type="CDD" id="cd00093">
    <property type="entry name" value="HTH_XRE"/>
    <property type="match status" value="1"/>
</dbReference>
<proteinExistence type="predicted"/>
<protein>
    <submittedName>
        <fullName evidence="2">Helix-turn-helix protein</fullName>
    </submittedName>
</protein>
<dbReference type="PROSITE" id="PS50943">
    <property type="entry name" value="HTH_CROC1"/>
    <property type="match status" value="1"/>
</dbReference>
<gene>
    <name evidence="2" type="ORF">LX83_002796</name>
</gene>
<organism evidence="2 3">
    <name type="scientific">Goodfellowiella coeruleoviolacea</name>
    <dbReference type="NCBI Taxonomy" id="334858"/>
    <lineage>
        <taxon>Bacteria</taxon>
        <taxon>Bacillati</taxon>
        <taxon>Actinomycetota</taxon>
        <taxon>Actinomycetes</taxon>
        <taxon>Pseudonocardiales</taxon>
        <taxon>Pseudonocardiaceae</taxon>
        <taxon>Goodfellowiella</taxon>
    </lineage>
</organism>
<evidence type="ECO:0000313" key="2">
    <source>
        <dbReference type="EMBL" id="MCP2165937.1"/>
    </source>
</evidence>
<dbReference type="AlphaFoldDB" id="A0AAE3KGI8"/>
<feature type="domain" description="HTH cro/C1-type" evidence="1">
    <location>
        <begin position="1"/>
        <end position="53"/>
    </location>
</feature>